<protein>
    <submittedName>
        <fullName evidence="1">Uncharacterized protein</fullName>
    </submittedName>
</protein>
<gene>
    <name evidence="1" type="ORF">J1C48_00280</name>
</gene>
<reference evidence="1" key="1">
    <citation type="submission" date="2021-03" db="EMBL/GenBank/DDBJ databases">
        <title>Whole genome sequence of Jiella sp. CQZ9-1.</title>
        <authorList>
            <person name="Tuo L."/>
        </authorList>
    </citation>
    <scope>NUCLEOTIDE SEQUENCE</scope>
    <source>
        <strain evidence="1">CQZ9-1</strain>
    </source>
</reference>
<organism evidence="1 2">
    <name type="scientific">Jiella flava</name>
    <dbReference type="NCBI Taxonomy" id="2816857"/>
    <lineage>
        <taxon>Bacteria</taxon>
        <taxon>Pseudomonadati</taxon>
        <taxon>Pseudomonadota</taxon>
        <taxon>Alphaproteobacteria</taxon>
        <taxon>Hyphomicrobiales</taxon>
        <taxon>Aurantimonadaceae</taxon>
        <taxon>Jiella</taxon>
    </lineage>
</organism>
<sequence>MKFQGPTSASGDLEEREFSGAEADISLKRWCWCNISRNGVIRDNLIFHDRPVCGLSAASMCGASMPETPVALTRISVEIHRAQFHYESDFGNDLFSAALRANVRFSGDEPGNDVGARQRPLPIKIGMRCAIKMIEK</sequence>
<name>A0A939JV78_9HYPH</name>
<dbReference type="Proteomes" id="UP000664122">
    <property type="component" value="Unassembled WGS sequence"/>
</dbReference>
<evidence type="ECO:0000313" key="1">
    <source>
        <dbReference type="EMBL" id="MBO0660996.1"/>
    </source>
</evidence>
<evidence type="ECO:0000313" key="2">
    <source>
        <dbReference type="Proteomes" id="UP000664122"/>
    </source>
</evidence>
<keyword evidence="2" id="KW-1185">Reference proteome</keyword>
<dbReference type="RefSeq" id="WP_207255647.1">
    <property type="nucleotide sequence ID" value="NZ_JAFMPP010000001.1"/>
</dbReference>
<accession>A0A939JV78</accession>
<proteinExistence type="predicted"/>
<comment type="caution">
    <text evidence="1">The sequence shown here is derived from an EMBL/GenBank/DDBJ whole genome shotgun (WGS) entry which is preliminary data.</text>
</comment>
<dbReference type="AlphaFoldDB" id="A0A939JV78"/>
<dbReference type="EMBL" id="JAFMPP010000001">
    <property type="protein sequence ID" value="MBO0660996.1"/>
    <property type="molecule type" value="Genomic_DNA"/>
</dbReference>